<dbReference type="RefSeq" id="XP_040656487.1">
    <property type="nucleotide sequence ID" value="XM_040801454.1"/>
</dbReference>
<dbReference type="EMBL" id="LAYC01000002">
    <property type="protein sequence ID" value="KYK57135.1"/>
    <property type="molecule type" value="Genomic_DNA"/>
</dbReference>
<name>A0A151GJ40_DRECN</name>
<sequence length="416" mass="45898">MPFVANTPESLLRRSDSKDPGQTCGGITSGGRPCRRPIARPVEAFRRPLGHQVAGDDSLYCWQHKEQARHSTPSSPAPQTKPRPILEDRCSLETLADRLGLVDLQDGRGEKSRSGARLTEAVRPATQRPPKSSRPKAKKQLYCCLCFSIPIEPTHDSRRPRPRPLQQGPVSAPTSAPMPGTVPVPAASGKSPKRQRVRDSDASQMAHVKDLIPDTLDPATASALLAELSRPYADAEEAGYIYMFWLTPASRQSAPPVDAARSLLASPKSSPARAGGRTRRPSDVVSQFAAPSGGGGSARMLLKIGRAANVQRRMNQWQRQCGYDIEMLRYYPYLPGASDVSPSARSQLPRTTPHCRRVERLIHLELAGMGHRANLGTCDTCARDHREWFEVETTREGIRKIDKVIRRWVEWDEASS</sequence>
<dbReference type="Pfam" id="PF10544">
    <property type="entry name" value="T5orf172"/>
    <property type="match status" value="1"/>
</dbReference>
<feature type="region of interest" description="Disordered" evidence="1">
    <location>
        <begin position="65"/>
        <end position="85"/>
    </location>
</feature>
<proteinExistence type="predicted"/>
<dbReference type="InParanoid" id="A0A151GJ40"/>
<dbReference type="InterPro" id="IPR053006">
    <property type="entry name" value="Meiosis_regulatory"/>
</dbReference>
<comment type="caution">
    <text evidence="3">The sequence shown here is derived from an EMBL/GenBank/DDBJ whole genome shotgun (WGS) entry which is preliminary data.</text>
</comment>
<organism evidence="3 4">
    <name type="scientific">Drechmeria coniospora</name>
    <name type="common">Nematophagous fungus</name>
    <name type="synonym">Meria coniospora</name>
    <dbReference type="NCBI Taxonomy" id="98403"/>
    <lineage>
        <taxon>Eukaryota</taxon>
        <taxon>Fungi</taxon>
        <taxon>Dikarya</taxon>
        <taxon>Ascomycota</taxon>
        <taxon>Pezizomycotina</taxon>
        <taxon>Sordariomycetes</taxon>
        <taxon>Hypocreomycetidae</taxon>
        <taxon>Hypocreales</taxon>
        <taxon>Ophiocordycipitaceae</taxon>
        <taxon>Drechmeria</taxon>
    </lineage>
</organism>
<dbReference type="PANTHER" id="PTHR28094:SF2">
    <property type="entry name" value="BACTERIOPHAGE T5 ORF172 DNA-BINDING DOMAIN-CONTAINING PROTEIN"/>
    <property type="match status" value="1"/>
</dbReference>
<evidence type="ECO:0000256" key="1">
    <source>
        <dbReference type="SAM" id="MobiDB-lite"/>
    </source>
</evidence>
<keyword evidence="4" id="KW-1185">Reference proteome</keyword>
<dbReference type="Proteomes" id="UP000076580">
    <property type="component" value="Chromosome 02"/>
</dbReference>
<dbReference type="PANTHER" id="PTHR28094">
    <property type="entry name" value="MEIOTICALLY UP-REGULATED GENE 113 PROTEIN"/>
    <property type="match status" value="1"/>
</dbReference>
<accession>A0A151GJ40</accession>
<dbReference type="GeneID" id="63716785"/>
<feature type="compositionally biased region" description="Basic and acidic residues" evidence="1">
    <location>
        <begin position="197"/>
        <end position="212"/>
    </location>
</feature>
<dbReference type="STRING" id="98403.A0A151GJ40"/>
<dbReference type="SMART" id="SM00974">
    <property type="entry name" value="T5orf172"/>
    <property type="match status" value="1"/>
</dbReference>
<dbReference type="InterPro" id="IPR018306">
    <property type="entry name" value="Phage_T5_Orf172_DNA-bd"/>
</dbReference>
<evidence type="ECO:0000313" key="4">
    <source>
        <dbReference type="Proteomes" id="UP000076580"/>
    </source>
</evidence>
<feature type="region of interest" description="Disordered" evidence="1">
    <location>
        <begin position="103"/>
        <end position="136"/>
    </location>
</feature>
<evidence type="ECO:0000313" key="3">
    <source>
        <dbReference type="EMBL" id="KYK57135.1"/>
    </source>
</evidence>
<feature type="region of interest" description="Disordered" evidence="1">
    <location>
        <begin position="155"/>
        <end position="213"/>
    </location>
</feature>
<feature type="region of interest" description="Disordered" evidence="1">
    <location>
        <begin position="258"/>
        <end position="296"/>
    </location>
</feature>
<gene>
    <name evidence="3" type="ORF">DCS_04142</name>
</gene>
<feature type="region of interest" description="Disordered" evidence="1">
    <location>
        <begin position="1"/>
        <end position="38"/>
    </location>
</feature>
<evidence type="ECO:0000259" key="2">
    <source>
        <dbReference type="SMART" id="SM00974"/>
    </source>
</evidence>
<reference evidence="3 4" key="1">
    <citation type="journal article" date="2016" name="Sci. Rep.">
        <title>Insights into Adaptations to a Near-Obligate Nematode Endoparasitic Lifestyle from the Finished Genome of Drechmeria coniospora.</title>
        <authorList>
            <person name="Zhang L."/>
            <person name="Zhou Z."/>
            <person name="Guo Q."/>
            <person name="Fokkens L."/>
            <person name="Miskei M."/>
            <person name="Pocsi I."/>
            <person name="Zhang W."/>
            <person name="Chen M."/>
            <person name="Wang L."/>
            <person name="Sun Y."/>
            <person name="Donzelli B.G."/>
            <person name="Gibson D.M."/>
            <person name="Nelson D.R."/>
            <person name="Luo J.G."/>
            <person name="Rep M."/>
            <person name="Liu H."/>
            <person name="Yang S."/>
            <person name="Wang J."/>
            <person name="Krasnoff S.B."/>
            <person name="Xu Y."/>
            <person name="Molnar I."/>
            <person name="Lin M."/>
        </authorList>
    </citation>
    <scope>NUCLEOTIDE SEQUENCE [LARGE SCALE GENOMIC DNA]</scope>
    <source>
        <strain evidence="3 4">ARSEF 6962</strain>
    </source>
</reference>
<dbReference type="AlphaFoldDB" id="A0A151GJ40"/>
<protein>
    <recommendedName>
        <fullName evidence="2">Bacteriophage T5 Orf172 DNA-binding domain-containing protein</fullName>
    </recommendedName>
</protein>
<feature type="domain" description="Bacteriophage T5 Orf172 DNA-binding" evidence="2">
    <location>
        <begin position="296"/>
        <end position="401"/>
    </location>
</feature>